<evidence type="ECO:0000256" key="2">
    <source>
        <dbReference type="SAM" id="SignalP"/>
    </source>
</evidence>
<dbReference type="EMBL" id="JADEWC010000019">
    <property type="protein sequence ID" value="MBE9222895.1"/>
    <property type="molecule type" value="Genomic_DNA"/>
</dbReference>
<proteinExistence type="predicted"/>
<feature type="chain" id="PRO_5047485536" description="Porin" evidence="2">
    <location>
        <begin position="30"/>
        <end position="152"/>
    </location>
</feature>
<evidence type="ECO:0000313" key="4">
    <source>
        <dbReference type="Proteomes" id="UP000654604"/>
    </source>
</evidence>
<comment type="caution">
    <text evidence="3">The sequence shown here is derived from an EMBL/GenBank/DDBJ whole genome shotgun (WGS) entry which is preliminary data.</text>
</comment>
<keyword evidence="4" id="KW-1185">Reference proteome</keyword>
<feature type="compositionally biased region" description="Basic and acidic residues" evidence="1">
    <location>
        <begin position="131"/>
        <end position="143"/>
    </location>
</feature>
<protein>
    <recommendedName>
        <fullName evidence="5">Porin</fullName>
    </recommendedName>
</protein>
<dbReference type="RefSeq" id="WP_193801041.1">
    <property type="nucleotide sequence ID" value="NZ_JADEWC010000019.1"/>
</dbReference>
<feature type="signal peptide" evidence="2">
    <location>
        <begin position="1"/>
        <end position="29"/>
    </location>
</feature>
<evidence type="ECO:0000313" key="3">
    <source>
        <dbReference type="EMBL" id="MBE9222895.1"/>
    </source>
</evidence>
<organism evidence="3 4">
    <name type="scientific">Cyanobacterium stanieri LEGE 03274</name>
    <dbReference type="NCBI Taxonomy" id="1828756"/>
    <lineage>
        <taxon>Bacteria</taxon>
        <taxon>Bacillati</taxon>
        <taxon>Cyanobacteriota</taxon>
        <taxon>Cyanophyceae</taxon>
        <taxon>Oscillatoriophycideae</taxon>
        <taxon>Chroococcales</taxon>
        <taxon>Geminocystaceae</taxon>
        <taxon>Cyanobacterium</taxon>
    </lineage>
</organism>
<reference evidence="3 4" key="1">
    <citation type="submission" date="2020-10" db="EMBL/GenBank/DDBJ databases">
        <authorList>
            <person name="Castelo-Branco R."/>
            <person name="Eusebio N."/>
            <person name="Adriana R."/>
            <person name="Vieira A."/>
            <person name="Brugerolle De Fraissinette N."/>
            <person name="Rezende De Castro R."/>
            <person name="Schneider M.P."/>
            <person name="Vasconcelos V."/>
            <person name="Leao P.N."/>
        </authorList>
    </citation>
    <scope>NUCLEOTIDE SEQUENCE [LARGE SCALE GENOMIC DNA]</scope>
    <source>
        <strain evidence="3 4">LEGE 03274</strain>
    </source>
</reference>
<evidence type="ECO:0008006" key="5">
    <source>
        <dbReference type="Google" id="ProtNLM"/>
    </source>
</evidence>
<keyword evidence="2" id="KW-0732">Signal</keyword>
<sequence>MFPKISRFVTIAALTTLTCVIAHPSDASASDQELISQNTYQNRSRVNSTEVVETTVSPLTFPELLDEAFHYHSGDFFEKSSVTGFLDSMLGLRHGGEGSYPENNIARDGFLLNVIMTDYFKQLQQGSPRVRTRDMDSPFRDSLRTNPDYLVP</sequence>
<feature type="region of interest" description="Disordered" evidence="1">
    <location>
        <begin position="126"/>
        <end position="152"/>
    </location>
</feature>
<dbReference type="Proteomes" id="UP000654604">
    <property type="component" value="Unassembled WGS sequence"/>
</dbReference>
<evidence type="ECO:0000256" key="1">
    <source>
        <dbReference type="SAM" id="MobiDB-lite"/>
    </source>
</evidence>
<name>A0ABR9V4S4_9CHRO</name>
<gene>
    <name evidence="3" type="ORF">IQ215_09330</name>
</gene>
<accession>A0ABR9V4S4</accession>